<dbReference type="AlphaFoldDB" id="A0A2R6PTT7"/>
<name>A0A2R6PTT7_ACTCC</name>
<organism evidence="2 3">
    <name type="scientific">Actinidia chinensis var. chinensis</name>
    <name type="common">Chinese soft-hair kiwi</name>
    <dbReference type="NCBI Taxonomy" id="1590841"/>
    <lineage>
        <taxon>Eukaryota</taxon>
        <taxon>Viridiplantae</taxon>
        <taxon>Streptophyta</taxon>
        <taxon>Embryophyta</taxon>
        <taxon>Tracheophyta</taxon>
        <taxon>Spermatophyta</taxon>
        <taxon>Magnoliopsida</taxon>
        <taxon>eudicotyledons</taxon>
        <taxon>Gunneridae</taxon>
        <taxon>Pentapetalae</taxon>
        <taxon>asterids</taxon>
        <taxon>Ericales</taxon>
        <taxon>Actinidiaceae</taxon>
        <taxon>Actinidia</taxon>
    </lineage>
</organism>
<dbReference type="PANTHER" id="PTHR33132:SF92">
    <property type="entry name" value="SERINE-RICH PROTEIN"/>
    <property type="match status" value="1"/>
</dbReference>
<dbReference type="InParanoid" id="A0A2R6PTT7"/>
<dbReference type="OMA" id="QIICLEA"/>
<evidence type="ECO:0000313" key="2">
    <source>
        <dbReference type="EMBL" id="PSR96459.1"/>
    </source>
</evidence>
<proteinExistence type="predicted"/>
<feature type="compositionally biased region" description="Low complexity" evidence="1">
    <location>
        <begin position="24"/>
        <end position="40"/>
    </location>
</feature>
<dbReference type="EMBL" id="NKQK01000023">
    <property type="protein sequence ID" value="PSR96459.1"/>
    <property type="molecule type" value="Genomic_DNA"/>
</dbReference>
<dbReference type="OrthoDB" id="1932391at2759"/>
<evidence type="ECO:0000313" key="3">
    <source>
        <dbReference type="Proteomes" id="UP000241394"/>
    </source>
</evidence>
<reference evidence="2 3" key="1">
    <citation type="submission" date="2017-07" db="EMBL/GenBank/DDBJ databases">
        <title>An improved, manually edited Actinidia chinensis var. chinensis (kiwifruit) genome highlights the challenges associated with draft genomes and gene prediction in plants.</title>
        <authorList>
            <person name="Pilkington S."/>
            <person name="Crowhurst R."/>
            <person name="Hilario E."/>
            <person name="Nardozza S."/>
            <person name="Fraser L."/>
            <person name="Peng Y."/>
            <person name="Gunaseelan K."/>
            <person name="Simpson R."/>
            <person name="Tahir J."/>
            <person name="Deroles S."/>
            <person name="Templeton K."/>
            <person name="Luo Z."/>
            <person name="Davy M."/>
            <person name="Cheng C."/>
            <person name="Mcneilage M."/>
            <person name="Scaglione D."/>
            <person name="Liu Y."/>
            <person name="Zhang Q."/>
            <person name="Datson P."/>
            <person name="De Silva N."/>
            <person name="Gardiner S."/>
            <person name="Bassett H."/>
            <person name="Chagne D."/>
            <person name="Mccallum J."/>
            <person name="Dzierzon H."/>
            <person name="Deng C."/>
            <person name="Wang Y.-Y."/>
            <person name="Barron N."/>
            <person name="Manako K."/>
            <person name="Bowen J."/>
            <person name="Foster T."/>
            <person name="Erridge Z."/>
            <person name="Tiffin H."/>
            <person name="Waite C."/>
            <person name="Davies K."/>
            <person name="Grierson E."/>
            <person name="Laing W."/>
            <person name="Kirk R."/>
            <person name="Chen X."/>
            <person name="Wood M."/>
            <person name="Montefiori M."/>
            <person name="Brummell D."/>
            <person name="Schwinn K."/>
            <person name="Catanach A."/>
            <person name="Fullerton C."/>
            <person name="Li D."/>
            <person name="Meiyalaghan S."/>
            <person name="Nieuwenhuizen N."/>
            <person name="Read N."/>
            <person name="Prakash R."/>
            <person name="Hunter D."/>
            <person name="Zhang H."/>
            <person name="Mckenzie M."/>
            <person name="Knabel M."/>
            <person name="Harris A."/>
            <person name="Allan A."/>
            <person name="Chen A."/>
            <person name="Janssen B."/>
            <person name="Plunkett B."/>
            <person name="Dwamena C."/>
            <person name="Voogd C."/>
            <person name="Leif D."/>
            <person name="Lafferty D."/>
            <person name="Souleyre E."/>
            <person name="Varkonyi-Gasic E."/>
            <person name="Gambi F."/>
            <person name="Hanley J."/>
            <person name="Yao J.-L."/>
            <person name="Cheung J."/>
            <person name="David K."/>
            <person name="Warren B."/>
            <person name="Marsh K."/>
            <person name="Snowden K."/>
            <person name="Lin-Wang K."/>
            <person name="Brian L."/>
            <person name="Martinez-Sanchez M."/>
            <person name="Wang M."/>
            <person name="Ileperuma N."/>
            <person name="Macnee N."/>
            <person name="Campin R."/>
            <person name="Mcatee P."/>
            <person name="Drummond R."/>
            <person name="Espley R."/>
            <person name="Ireland H."/>
            <person name="Wu R."/>
            <person name="Atkinson R."/>
            <person name="Karunairetnam S."/>
            <person name="Bulley S."/>
            <person name="Chunkath S."/>
            <person name="Hanley Z."/>
            <person name="Storey R."/>
            <person name="Thrimawithana A."/>
            <person name="Thomson S."/>
            <person name="David C."/>
            <person name="Testolin R."/>
        </authorList>
    </citation>
    <scope>NUCLEOTIDE SEQUENCE [LARGE SCALE GENOMIC DNA]</scope>
    <source>
        <strain evidence="3">cv. Red5</strain>
        <tissue evidence="2">Young leaf</tissue>
    </source>
</reference>
<feature type="region of interest" description="Disordered" evidence="1">
    <location>
        <begin position="84"/>
        <end position="107"/>
    </location>
</feature>
<reference evidence="3" key="2">
    <citation type="journal article" date="2018" name="BMC Genomics">
        <title>A manually annotated Actinidia chinensis var. chinensis (kiwifruit) genome highlights the challenges associated with draft genomes and gene prediction in plants.</title>
        <authorList>
            <person name="Pilkington S.M."/>
            <person name="Crowhurst R."/>
            <person name="Hilario E."/>
            <person name="Nardozza S."/>
            <person name="Fraser L."/>
            <person name="Peng Y."/>
            <person name="Gunaseelan K."/>
            <person name="Simpson R."/>
            <person name="Tahir J."/>
            <person name="Deroles S.C."/>
            <person name="Templeton K."/>
            <person name="Luo Z."/>
            <person name="Davy M."/>
            <person name="Cheng C."/>
            <person name="McNeilage M."/>
            <person name="Scaglione D."/>
            <person name="Liu Y."/>
            <person name="Zhang Q."/>
            <person name="Datson P."/>
            <person name="De Silva N."/>
            <person name="Gardiner S.E."/>
            <person name="Bassett H."/>
            <person name="Chagne D."/>
            <person name="McCallum J."/>
            <person name="Dzierzon H."/>
            <person name="Deng C."/>
            <person name="Wang Y.Y."/>
            <person name="Barron L."/>
            <person name="Manako K."/>
            <person name="Bowen J."/>
            <person name="Foster T.M."/>
            <person name="Erridge Z.A."/>
            <person name="Tiffin H."/>
            <person name="Waite C.N."/>
            <person name="Davies K.M."/>
            <person name="Grierson E.P."/>
            <person name="Laing W.A."/>
            <person name="Kirk R."/>
            <person name="Chen X."/>
            <person name="Wood M."/>
            <person name="Montefiori M."/>
            <person name="Brummell D.A."/>
            <person name="Schwinn K.E."/>
            <person name="Catanach A."/>
            <person name="Fullerton C."/>
            <person name="Li D."/>
            <person name="Meiyalaghan S."/>
            <person name="Nieuwenhuizen N."/>
            <person name="Read N."/>
            <person name="Prakash R."/>
            <person name="Hunter D."/>
            <person name="Zhang H."/>
            <person name="McKenzie M."/>
            <person name="Knabel M."/>
            <person name="Harris A."/>
            <person name="Allan A.C."/>
            <person name="Gleave A."/>
            <person name="Chen A."/>
            <person name="Janssen B.J."/>
            <person name="Plunkett B."/>
            <person name="Ampomah-Dwamena C."/>
            <person name="Voogd C."/>
            <person name="Leif D."/>
            <person name="Lafferty D."/>
            <person name="Souleyre E.J.F."/>
            <person name="Varkonyi-Gasic E."/>
            <person name="Gambi F."/>
            <person name="Hanley J."/>
            <person name="Yao J.L."/>
            <person name="Cheung J."/>
            <person name="David K.M."/>
            <person name="Warren B."/>
            <person name="Marsh K."/>
            <person name="Snowden K.C."/>
            <person name="Lin-Wang K."/>
            <person name="Brian L."/>
            <person name="Martinez-Sanchez M."/>
            <person name="Wang M."/>
            <person name="Ileperuma N."/>
            <person name="Macnee N."/>
            <person name="Campin R."/>
            <person name="McAtee P."/>
            <person name="Drummond R.S.M."/>
            <person name="Espley R.V."/>
            <person name="Ireland H.S."/>
            <person name="Wu R."/>
            <person name="Atkinson R.G."/>
            <person name="Karunairetnam S."/>
            <person name="Bulley S."/>
            <person name="Chunkath S."/>
            <person name="Hanley Z."/>
            <person name="Storey R."/>
            <person name="Thrimawithana A.H."/>
            <person name="Thomson S."/>
            <person name="David C."/>
            <person name="Testolin R."/>
            <person name="Huang H."/>
            <person name="Hellens R.P."/>
            <person name="Schaffer R.J."/>
        </authorList>
    </citation>
    <scope>NUCLEOTIDE SEQUENCE [LARGE SCALE GENOMIC DNA]</scope>
    <source>
        <strain evidence="3">cv. Red5</strain>
    </source>
</reference>
<accession>A0A2R6PTT7</accession>
<evidence type="ECO:0000256" key="1">
    <source>
        <dbReference type="SAM" id="MobiDB-lite"/>
    </source>
</evidence>
<sequence>MATESPEKRKMVVPHINLEEVNKSAPVSSSPNSPSTLRKSSSVHYNCLCSPTTHAGSFRCRYHRNHGLPRSSMSVGSNLSELANVGSNHSEMGSKGSRMCDHQVHAQ</sequence>
<comment type="caution">
    <text evidence="2">The sequence shown here is derived from an EMBL/GenBank/DDBJ whole genome shotgun (WGS) entry which is preliminary data.</text>
</comment>
<protein>
    <submittedName>
        <fullName evidence="2">TBC1 domain family member protein</fullName>
    </submittedName>
</protein>
<dbReference type="Proteomes" id="UP000241394">
    <property type="component" value="Chromosome LG23"/>
</dbReference>
<feature type="region of interest" description="Disordered" evidence="1">
    <location>
        <begin position="18"/>
        <end position="40"/>
    </location>
</feature>
<dbReference type="PANTHER" id="PTHR33132">
    <property type="entry name" value="OSJNBB0118P14.9 PROTEIN"/>
    <property type="match status" value="1"/>
</dbReference>
<keyword evidence="3" id="KW-1185">Reference proteome</keyword>
<dbReference type="Gramene" id="PSR96459">
    <property type="protein sequence ID" value="PSR96459"/>
    <property type="gene ID" value="CEY00_Acc26511"/>
</dbReference>
<gene>
    <name evidence="2" type="ORF">CEY00_Acc26511</name>
</gene>
<feature type="compositionally biased region" description="Basic and acidic residues" evidence="1">
    <location>
        <begin position="98"/>
        <end position="107"/>
    </location>
</feature>